<evidence type="ECO:0000256" key="4">
    <source>
        <dbReference type="ARBA" id="ARBA00023136"/>
    </source>
</evidence>
<accession>A0A4Y9ZT21</accession>
<evidence type="ECO:0000256" key="1">
    <source>
        <dbReference type="ARBA" id="ARBA00004395"/>
    </source>
</evidence>
<sequence>MKRSKRRFLKRRQDYAVFASGDFDANEYANAILAGEPYPSQPGATKPTKTSGIEPAKEDISVAIAKLNYGIEDVSKQIKNVVTTHHESLLVQAAGVTDIQGSLDTVRGGLDDLDSSLDRLRQKIRTPYQALESNVKRLQRLQQVSDVLRRTSRFVVLAKRLQAQMADVGDSDKPSDSTEKKAEVKVNGSSPDGRRSVTPGIELEGEKERALAQAALSVAELKDLLEDAAPPSSDAETSVSRSKIPLRGIKAIATHVPFVEFARARITADMENMVMTGLADMNQSMLASSLQTAHNLRVLPDLVQNLVSDLSDAVESRIRVAFDVSRISKELLSKDTTPSQGLAYKSRVRMEPTNLTAPQWTNALWTRLTALVEDMTGACIKTLTTGYPRLLRLFHEFFSKIAVHTETIYTHDQQSPDTVLILRALSSFESLYLSRTSNRLNESIGQAFQGGSRAPPSASEAINVTRTIANELDSARFDPLLVRSVAGNVNSSLEMMMSRVDGLVARDRGALSLIGPVATQQQTLNASLASYLYHCSSRLHKLEAEYPKDVYGIIESVVKDMTNVYAKIVDPLLAAIKRELGAIVARLHRIDFARPVDPMSAGMGGSSYYVKELVEKLTFIKNEILSKFSVGETGREWALSIVKDLIQTFVMHMSIVKPLDESGKLQLTTDMTELEFALGAFLQENSQSKRGVNLDVVGEEYKMLRAMRPLLFLDNNSLASPQRTIGLPPIIVLHHILVRSPIDLPHKLHGWQEAEYVRWVEEHTEEEALTLIDGGLAHWEKITETEGNDPSTALEYVQLARSVLSNARHA</sequence>
<protein>
    <recommendedName>
        <fullName evidence="2">Conserved oligomeric Golgi complex subunit 5</fullName>
    </recommendedName>
</protein>
<dbReference type="InterPro" id="IPR048485">
    <property type="entry name" value="COG5_helical"/>
</dbReference>
<dbReference type="GO" id="GO:0017119">
    <property type="term" value="C:Golgi transport complex"/>
    <property type="evidence" value="ECO:0007669"/>
    <property type="project" value="InterPro"/>
</dbReference>
<feature type="domain" description="Conserved oligomeric Golgi complex subunit 5 helical" evidence="7">
    <location>
        <begin position="246"/>
        <end position="381"/>
    </location>
</feature>
<evidence type="ECO:0000259" key="7">
    <source>
        <dbReference type="Pfam" id="PF20649"/>
    </source>
</evidence>
<keyword evidence="3" id="KW-0333">Golgi apparatus</keyword>
<dbReference type="Pfam" id="PF10392">
    <property type="entry name" value="COG5_N"/>
    <property type="match status" value="1"/>
</dbReference>
<evidence type="ECO:0000256" key="5">
    <source>
        <dbReference type="SAM" id="MobiDB-lite"/>
    </source>
</evidence>
<dbReference type="InterPro" id="IPR019465">
    <property type="entry name" value="Cog5"/>
</dbReference>
<evidence type="ECO:0000256" key="2">
    <source>
        <dbReference type="ARBA" id="ARBA00020974"/>
    </source>
</evidence>
<dbReference type="PANTHER" id="PTHR13228">
    <property type="entry name" value="CONSERVED OLIGOMERIC GOLGI COMPLEX COMPONENT 5"/>
    <property type="match status" value="1"/>
</dbReference>
<comment type="subcellular location">
    <subcellularLocation>
        <location evidence="1">Golgi apparatus membrane</location>
        <topology evidence="1">Peripheral membrane protein</topology>
    </subcellularLocation>
</comment>
<name>A0A4Y9ZT21_9AGAM</name>
<dbReference type="InterPro" id="IPR049176">
    <property type="entry name" value="COG5_N"/>
</dbReference>
<dbReference type="Proteomes" id="UP000298061">
    <property type="component" value="Unassembled WGS sequence"/>
</dbReference>
<evidence type="ECO:0000313" key="8">
    <source>
        <dbReference type="EMBL" id="TFY76638.1"/>
    </source>
</evidence>
<evidence type="ECO:0000259" key="6">
    <source>
        <dbReference type="Pfam" id="PF10392"/>
    </source>
</evidence>
<organism evidence="8 9">
    <name type="scientific">Hericium alpestre</name>
    <dbReference type="NCBI Taxonomy" id="135208"/>
    <lineage>
        <taxon>Eukaryota</taxon>
        <taxon>Fungi</taxon>
        <taxon>Dikarya</taxon>
        <taxon>Basidiomycota</taxon>
        <taxon>Agaricomycotina</taxon>
        <taxon>Agaricomycetes</taxon>
        <taxon>Russulales</taxon>
        <taxon>Hericiaceae</taxon>
        <taxon>Hericium</taxon>
    </lineage>
</organism>
<proteinExistence type="predicted"/>
<keyword evidence="4" id="KW-0472">Membrane</keyword>
<gene>
    <name evidence="8" type="ORF">EWM64_g7374</name>
</gene>
<dbReference type="STRING" id="135208.A0A4Y9ZT21"/>
<dbReference type="EMBL" id="SFCI01001145">
    <property type="protein sequence ID" value="TFY76638.1"/>
    <property type="molecule type" value="Genomic_DNA"/>
</dbReference>
<feature type="domain" description="Conserved oligomeric Golgi complex subunit 5 N-terminal" evidence="6">
    <location>
        <begin position="18"/>
        <end position="161"/>
    </location>
</feature>
<evidence type="ECO:0000313" key="9">
    <source>
        <dbReference type="Proteomes" id="UP000298061"/>
    </source>
</evidence>
<dbReference type="GO" id="GO:0006891">
    <property type="term" value="P:intra-Golgi vesicle-mediated transport"/>
    <property type="evidence" value="ECO:0007669"/>
    <property type="project" value="InterPro"/>
</dbReference>
<reference evidence="8 9" key="1">
    <citation type="submission" date="2019-02" db="EMBL/GenBank/DDBJ databases">
        <title>Genome sequencing of the rare red list fungi Hericium alpestre (H. flagellum).</title>
        <authorList>
            <person name="Buettner E."/>
            <person name="Kellner H."/>
        </authorList>
    </citation>
    <scope>NUCLEOTIDE SEQUENCE [LARGE SCALE GENOMIC DNA]</scope>
    <source>
        <strain evidence="8 9">DSM 108284</strain>
    </source>
</reference>
<feature type="compositionally biased region" description="Basic and acidic residues" evidence="5">
    <location>
        <begin position="170"/>
        <end position="184"/>
    </location>
</feature>
<keyword evidence="9" id="KW-1185">Reference proteome</keyword>
<dbReference type="OrthoDB" id="18786at2759"/>
<dbReference type="GO" id="GO:0000139">
    <property type="term" value="C:Golgi membrane"/>
    <property type="evidence" value="ECO:0007669"/>
    <property type="project" value="UniProtKB-SubCell"/>
</dbReference>
<feature type="region of interest" description="Disordered" evidence="5">
    <location>
        <begin position="166"/>
        <end position="204"/>
    </location>
</feature>
<evidence type="ECO:0000256" key="3">
    <source>
        <dbReference type="ARBA" id="ARBA00023034"/>
    </source>
</evidence>
<comment type="caution">
    <text evidence="8">The sequence shown here is derived from an EMBL/GenBank/DDBJ whole genome shotgun (WGS) entry which is preliminary data.</text>
</comment>
<dbReference type="Pfam" id="PF20649">
    <property type="entry name" value="COG5_C"/>
    <property type="match status" value="1"/>
</dbReference>
<dbReference type="AlphaFoldDB" id="A0A4Y9ZT21"/>
<dbReference type="PANTHER" id="PTHR13228:SF3">
    <property type="entry name" value="CONSERVED OLIGOMERIC GOLGI COMPLEX SUBUNIT 5"/>
    <property type="match status" value="1"/>
</dbReference>